<dbReference type="InterPro" id="IPR051257">
    <property type="entry name" value="Diverse_CBS-Domain"/>
</dbReference>
<dbReference type="PATRIC" id="fig|1352936.5.peg.8879"/>
<evidence type="ECO:0000313" key="4">
    <source>
        <dbReference type="EMBL" id="EST19013.1"/>
    </source>
</evidence>
<feature type="domain" description="CBS" evidence="3">
    <location>
        <begin position="1"/>
        <end position="55"/>
    </location>
</feature>
<dbReference type="Pfam" id="PF00571">
    <property type="entry name" value="CBS"/>
    <property type="match status" value="1"/>
</dbReference>
<keyword evidence="5" id="KW-1185">Reference proteome</keyword>
<dbReference type="InterPro" id="IPR000644">
    <property type="entry name" value="CBS_dom"/>
</dbReference>
<reference evidence="4 5" key="1">
    <citation type="journal article" date="2014" name="Genome Announc.">
        <title>Draft Genome Sequence of Streptomyces roseochromogenes subsp. oscitans DS 12.976, Producer of the Aminocoumarin Antibiotic Clorobiocin.</title>
        <authorList>
            <person name="Ruckert C."/>
            <person name="Kalinowski J."/>
            <person name="Heide L."/>
            <person name="Apel A.K."/>
        </authorList>
    </citation>
    <scope>NUCLEOTIDE SEQUENCE [LARGE SCALE GENOMIC DNA]</scope>
    <source>
        <strain evidence="4 5">DS 12.976</strain>
    </source>
</reference>
<evidence type="ECO:0000256" key="1">
    <source>
        <dbReference type="ARBA" id="ARBA00023122"/>
    </source>
</evidence>
<dbReference type="SUPFAM" id="SSF54631">
    <property type="entry name" value="CBS-domain pair"/>
    <property type="match status" value="1"/>
</dbReference>
<proteinExistence type="predicted"/>
<keyword evidence="1 2" id="KW-0129">CBS domain</keyword>
<evidence type="ECO:0000259" key="3">
    <source>
        <dbReference type="PROSITE" id="PS51371"/>
    </source>
</evidence>
<dbReference type="HOGENOM" id="CLU_2738432_0_0_11"/>
<dbReference type="Proteomes" id="UP000017984">
    <property type="component" value="Chromosome"/>
</dbReference>
<dbReference type="PANTHER" id="PTHR43080:SF29">
    <property type="entry name" value="OS02G0818000 PROTEIN"/>
    <property type="match status" value="1"/>
</dbReference>
<gene>
    <name evidence="4" type="ORF">M878_42880</name>
</gene>
<accession>V6JH14</accession>
<sequence>MAAVGRHAPVEEIMPLMRDRQVSTLPVLEGAGRVVGVVYEADAPTAENLMPSPAVTVRADATLAEAAHTMA</sequence>
<evidence type="ECO:0000313" key="5">
    <source>
        <dbReference type="Proteomes" id="UP000017984"/>
    </source>
</evidence>
<dbReference type="InterPro" id="IPR046342">
    <property type="entry name" value="CBS_dom_sf"/>
</dbReference>
<dbReference type="Gene3D" id="3.10.580.10">
    <property type="entry name" value="CBS-domain"/>
    <property type="match status" value="1"/>
</dbReference>
<dbReference type="PROSITE" id="PS51371">
    <property type="entry name" value="CBS"/>
    <property type="match status" value="1"/>
</dbReference>
<dbReference type="PANTHER" id="PTHR43080">
    <property type="entry name" value="CBS DOMAIN-CONTAINING PROTEIN CBSX3, MITOCHONDRIAL"/>
    <property type="match status" value="1"/>
</dbReference>
<protein>
    <recommendedName>
        <fullName evidence="3">CBS domain-containing protein</fullName>
    </recommendedName>
</protein>
<dbReference type="AlphaFoldDB" id="V6JH14"/>
<organism evidence="4 5">
    <name type="scientific">Streptomyces roseochromogenus subsp. oscitans DS 12.976</name>
    <dbReference type="NCBI Taxonomy" id="1352936"/>
    <lineage>
        <taxon>Bacteria</taxon>
        <taxon>Bacillati</taxon>
        <taxon>Actinomycetota</taxon>
        <taxon>Actinomycetes</taxon>
        <taxon>Kitasatosporales</taxon>
        <taxon>Streptomycetaceae</taxon>
        <taxon>Streptomyces</taxon>
    </lineage>
</organism>
<dbReference type="EMBL" id="AWQX01000385">
    <property type="protein sequence ID" value="EST19013.1"/>
    <property type="molecule type" value="Genomic_DNA"/>
</dbReference>
<evidence type="ECO:0000256" key="2">
    <source>
        <dbReference type="PROSITE-ProRule" id="PRU00703"/>
    </source>
</evidence>
<comment type="caution">
    <text evidence="4">The sequence shown here is derived from an EMBL/GenBank/DDBJ whole genome shotgun (WGS) entry which is preliminary data.</text>
</comment>
<name>V6JH14_STRRC</name>
<dbReference type="STRING" id="1352936.M878_42880"/>